<comment type="caution">
    <text evidence="1">The sequence shown here is derived from an EMBL/GenBank/DDBJ whole genome shotgun (WGS) entry which is preliminary data.</text>
</comment>
<dbReference type="EMBL" id="JAAARO010000003">
    <property type="protein sequence ID" value="KAF5750947.1"/>
    <property type="molecule type" value="Genomic_DNA"/>
</dbReference>
<reference evidence="1 2" key="1">
    <citation type="journal article" date="2020" name="Nat. Commun.">
        <title>Genome of Tripterygium wilfordii and identification of cytochrome P450 involved in triptolide biosynthesis.</title>
        <authorList>
            <person name="Tu L."/>
            <person name="Su P."/>
            <person name="Zhang Z."/>
            <person name="Gao L."/>
            <person name="Wang J."/>
            <person name="Hu T."/>
            <person name="Zhou J."/>
            <person name="Zhang Y."/>
            <person name="Zhao Y."/>
            <person name="Liu Y."/>
            <person name="Song Y."/>
            <person name="Tong Y."/>
            <person name="Lu Y."/>
            <person name="Yang J."/>
            <person name="Xu C."/>
            <person name="Jia M."/>
            <person name="Peters R.J."/>
            <person name="Huang L."/>
            <person name="Gao W."/>
        </authorList>
    </citation>
    <scope>NUCLEOTIDE SEQUENCE [LARGE SCALE GENOMIC DNA]</scope>
    <source>
        <strain evidence="2">cv. XIE 37</strain>
        <tissue evidence="1">Leaf</tissue>
    </source>
</reference>
<accession>A0A7J7DXA0</accession>
<protein>
    <submittedName>
        <fullName evidence="1">Uncharacterized protein</fullName>
    </submittedName>
</protein>
<organism evidence="1 2">
    <name type="scientific">Tripterygium wilfordii</name>
    <name type="common">Thunder God vine</name>
    <dbReference type="NCBI Taxonomy" id="458696"/>
    <lineage>
        <taxon>Eukaryota</taxon>
        <taxon>Viridiplantae</taxon>
        <taxon>Streptophyta</taxon>
        <taxon>Embryophyta</taxon>
        <taxon>Tracheophyta</taxon>
        <taxon>Spermatophyta</taxon>
        <taxon>Magnoliopsida</taxon>
        <taxon>eudicotyledons</taxon>
        <taxon>Gunneridae</taxon>
        <taxon>Pentapetalae</taxon>
        <taxon>rosids</taxon>
        <taxon>fabids</taxon>
        <taxon>Celastrales</taxon>
        <taxon>Celastraceae</taxon>
        <taxon>Tripterygium</taxon>
    </lineage>
</organism>
<evidence type="ECO:0000313" key="1">
    <source>
        <dbReference type="EMBL" id="KAF5750947.1"/>
    </source>
</evidence>
<gene>
    <name evidence="1" type="ORF">HS088_TW03G01287</name>
</gene>
<name>A0A7J7DXA0_TRIWF</name>
<sequence length="149" mass="17283">MKRNRSPTSNPLASIDGIQKHLIRPSSLLSSQPSSAALYSENLEAHESWRLKVNSTEFERKQEITRRKVEDYLDPVLLSAIYAKLGRVKKDETMKAKLKRNVKDFEWPVDELKAFKEEHSRSETRSNLRTNRSVDISHDVDLMEGEMKL</sequence>
<evidence type="ECO:0000313" key="2">
    <source>
        <dbReference type="Proteomes" id="UP000593562"/>
    </source>
</evidence>
<dbReference type="InParanoid" id="A0A7J7DXA0"/>
<dbReference type="Proteomes" id="UP000593562">
    <property type="component" value="Unassembled WGS sequence"/>
</dbReference>
<proteinExistence type="predicted"/>
<dbReference type="AlphaFoldDB" id="A0A7J7DXA0"/>
<keyword evidence="2" id="KW-1185">Reference proteome</keyword>